<gene>
    <name evidence="1" type="ORF">SDC9_172922</name>
</gene>
<dbReference type="EMBL" id="VSSQ01074721">
    <property type="protein sequence ID" value="MPN25511.1"/>
    <property type="molecule type" value="Genomic_DNA"/>
</dbReference>
<sequence>MQENSCRRRGFRTKPLPCKGCNNSGQNVSAPSGSHAGISCCINICFSFRCCHYAAGALKYRYRPGGGGQPPGGLLPVSVDIRGFSIQQPGRFPRMRRYDQLCPGVFHGFEIIPEQIEAVRVDYHRLVRRINYFFNQGAIFYIIPSPRTDGNGRILRQVLK</sequence>
<organism evidence="1">
    <name type="scientific">bioreactor metagenome</name>
    <dbReference type="NCBI Taxonomy" id="1076179"/>
    <lineage>
        <taxon>unclassified sequences</taxon>
        <taxon>metagenomes</taxon>
        <taxon>ecological metagenomes</taxon>
    </lineage>
</organism>
<name>A0A645GF18_9ZZZZ</name>
<reference evidence="1" key="1">
    <citation type="submission" date="2019-08" db="EMBL/GenBank/DDBJ databases">
        <authorList>
            <person name="Kucharzyk K."/>
            <person name="Murdoch R.W."/>
            <person name="Higgins S."/>
            <person name="Loffler F."/>
        </authorList>
    </citation>
    <scope>NUCLEOTIDE SEQUENCE</scope>
</reference>
<protein>
    <submittedName>
        <fullName evidence="1">Uncharacterized protein</fullName>
    </submittedName>
</protein>
<proteinExistence type="predicted"/>
<accession>A0A645GF18</accession>
<dbReference type="AlphaFoldDB" id="A0A645GF18"/>
<evidence type="ECO:0000313" key="1">
    <source>
        <dbReference type="EMBL" id="MPN25511.1"/>
    </source>
</evidence>
<comment type="caution">
    <text evidence="1">The sequence shown here is derived from an EMBL/GenBank/DDBJ whole genome shotgun (WGS) entry which is preliminary data.</text>
</comment>